<feature type="chain" id="PRO_5026928189" description="MarR family transcriptional regulator" evidence="1">
    <location>
        <begin position="26"/>
        <end position="163"/>
    </location>
</feature>
<gene>
    <name evidence="2" type="ORF">GV827_09635</name>
</gene>
<protein>
    <recommendedName>
        <fullName evidence="4">MarR family transcriptional regulator</fullName>
    </recommendedName>
</protein>
<proteinExistence type="predicted"/>
<name>A0A6P0CBX7_9RHOB</name>
<comment type="caution">
    <text evidence="2">The sequence shown here is derived from an EMBL/GenBank/DDBJ whole genome shotgun (WGS) entry which is preliminary data.</text>
</comment>
<sequence length="163" mass="17028">MNRRQFTATLAALPVTNLLPLPLTAATVPQSVSVPAGTYAWAQLIARAQNRCSPAMLARHLRLDPATAGQLFHALIRDGVLRMAGPAGIAKAVQPMNATGRPAPSLRASVSKLRKLIPDGEPADQPTPLVKDAEPCLGCGNLSAEDHADACQTQSIQESPPAG</sequence>
<evidence type="ECO:0000256" key="1">
    <source>
        <dbReference type="SAM" id="SignalP"/>
    </source>
</evidence>
<evidence type="ECO:0000313" key="2">
    <source>
        <dbReference type="EMBL" id="NEK22666.1"/>
    </source>
</evidence>
<dbReference type="EMBL" id="JAABNT010000005">
    <property type="protein sequence ID" value="NEK22666.1"/>
    <property type="molecule type" value="Genomic_DNA"/>
</dbReference>
<keyword evidence="3" id="KW-1185">Reference proteome</keyword>
<dbReference type="RefSeq" id="WP_164353600.1">
    <property type="nucleotide sequence ID" value="NZ_JAABNT010000005.1"/>
</dbReference>
<feature type="signal peptide" evidence="1">
    <location>
        <begin position="1"/>
        <end position="25"/>
    </location>
</feature>
<organism evidence="2 3">
    <name type="scientific">Sulfitobacter sediminilitoris</name>
    <dbReference type="NCBI Taxonomy" id="2698830"/>
    <lineage>
        <taxon>Bacteria</taxon>
        <taxon>Pseudomonadati</taxon>
        <taxon>Pseudomonadota</taxon>
        <taxon>Alphaproteobacteria</taxon>
        <taxon>Rhodobacterales</taxon>
        <taxon>Roseobacteraceae</taxon>
        <taxon>Sulfitobacter</taxon>
    </lineage>
</organism>
<evidence type="ECO:0000313" key="3">
    <source>
        <dbReference type="Proteomes" id="UP000468591"/>
    </source>
</evidence>
<reference evidence="2 3" key="1">
    <citation type="submission" date="2020-01" db="EMBL/GenBank/DDBJ databases">
        <title>Sulfitobacter sediminilitoris sp. nov., isolated from a tidal flat.</title>
        <authorList>
            <person name="Park S."/>
            <person name="Yoon J.-H."/>
        </authorList>
    </citation>
    <scope>NUCLEOTIDE SEQUENCE [LARGE SCALE GENOMIC DNA]</scope>
    <source>
        <strain evidence="2 3">JBTF-M27</strain>
    </source>
</reference>
<keyword evidence="1" id="KW-0732">Signal</keyword>
<evidence type="ECO:0008006" key="4">
    <source>
        <dbReference type="Google" id="ProtNLM"/>
    </source>
</evidence>
<accession>A0A6P0CBX7</accession>
<dbReference type="AlphaFoldDB" id="A0A6P0CBX7"/>
<dbReference type="Proteomes" id="UP000468591">
    <property type="component" value="Unassembled WGS sequence"/>
</dbReference>